<sequence>MAVQRLVLDTIEDEDYELIAIHSSIAPYRLAFLLNKTLNIRLHRKKEDIIFEYEKITASFPWYQYEDHFQYSTYSLLGNTYKTKTVSQPPIQEGLFVTTEETYVTKRLIPELKKVDFFLKIETEDLSFYTKSIIASLIQIPQVITAYTVDYSQLKSKNNLIFE</sequence>
<comment type="caution">
    <text evidence="1">The sequence shown here is derived from an EMBL/GenBank/DDBJ whole genome shotgun (WGS) entry which is preliminary data.</text>
</comment>
<gene>
    <name evidence="1" type="ORF">ACFSTE_00315</name>
</gene>
<dbReference type="Proteomes" id="UP001597459">
    <property type="component" value="Unassembled WGS sequence"/>
</dbReference>
<evidence type="ECO:0000313" key="1">
    <source>
        <dbReference type="EMBL" id="MFD2589252.1"/>
    </source>
</evidence>
<protein>
    <submittedName>
        <fullName evidence="1">IPExxxVDY family protein</fullName>
    </submittedName>
</protein>
<proteinExistence type="predicted"/>
<dbReference type="InterPro" id="IPR047690">
    <property type="entry name" value="IPExxxVDY_fam"/>
</dbReference>
<dbReference type="RefSeq" id="WP_378257853.1">
    <property type="nucleotide sequence ID" value="NZ_JBHSJV010000001.1"/>
</dbReference>
<dbReference type="EMBL" id="JBHULX010000001">
    <property type="protein sequence ID" value="MFD2589252.1"/>
    <property type="molecule type" value="Genomic_DNA"/>
</dbReference>
<name>A0ABW5N0X8_9FLAO</name>
<accession>A0ABW5N0X8</accession>
<organism evidence="1 2">
    <name type="scientific">Aquimarina hainanensis</name>
    <dbReference type="NCBI Taxonomy" id="1578017"/>
    <lineage>
        <taxon>Bacteria</taxon>
        <taxon>Pseudomonadati</taxon>
        <taxon>Bacteroidota</taxon>
        <taxon>Flavobacteriia</taxon>
        <taxon>Flavobacteriales</taxon>
        <taxon>Flavobacteriaceae</taxon>
        <taxon>Aquimarina</taxon>
    </lineage>
</organism>
<keyword evidence="2" id="KW-1185">Reference proteome</keyword>
<reference evidence="2" key="1">
    <citation type="journal article" date="2019" name="Int. J. Syst. Evol. Microbiol.">
        <title>The Global Catalogue of Microorganisms (GCM) 10K type strain sequencing project: providing services to taxonomists for standard genome sequencing and annotation.</title>
        <authorList>
            <consortium name="The Broad Institute Genomics Platform"/>
            <consortium name="The Broad Institute Genome Sequencing Center for Infectious Disease"/>
            <person name="Wu L."/>
            <person name="Ma J."/>
        </authorList>
    </citation>
    <scope>NUCLEOTIDE SEQUENCE [LARGE SCALE GENOMIC DNA]</scope>
    <source>
        <strain evidence="2">KCTC 42423</strain>
    </source>
</reference>
<dbReference type="NCBIfam" id="NF033205">
    <property type="entry name" value="IPExxxVDY"/>
    <property type="match status" value="1"/>
</dbReference>
<evidence type="ECO:0000313" key="2">
    <source>
        <dbReference type="Proteomes" id="UP001597459"/>
    </source>
</evidence>